<name>A0A2M7IP87_9BACT</name>
<reference evidence="3" key="1">
    <citation type="submission" date="2017-09" db="EMBL/GenBank/DDBJ databases">
        <title>Depth-based differentiation of microbial function through sediment-hosted aquifers and enrichment of novel symbionts in the deep terrestrial subsurface.</title>
        <authorList>
            <person name="Probst A.J."/>
            <person name="Ladd B."/>
            <person name="Jarett J.K."/>
            <person name="Geller-Mcgrath D.E."/>
            <person name="Sieber C.M.K."/>
            <person name="Emerson J.B."/>
            <person name="Anantharaman K."/>
            <person name="Thomas B.C."/>
            <person name="Malmstrom R."/>
            <person name="Stieglmeier M."/>
            <person name="Klingl A."/>
            <person name="Woyke T."/>
            <person name="Ryan C.M."/>
            <person name="Banfield J.F."/>
        </authorList>
    </citation>
    <scope>NUCLEOTIDE SEQUENCE [LARGE SCALE GENOMIC DNA]</scope>
</reference>
<keyword evidence="1" id="KW-0472">Membrane</keyword>
<keyword evidence="1" id="KW-1133">Transmembrane helix</keyword>
<gene>
    <name evidence="2" type="ORF">COZ82_01240</name>
</gene>
<organism evidence="2 3">
    <name type="scientific">Candidatus Kaiserbacteria bacterium CG_4_8_14_3_um_filter_38_9</name>
    <dbReference type="NCBI Taxonomy" id="1974599"/>
    <lineage>
        <taxon>Bacteria</taxon>
        <taxon>Candidatus Kaiseribacteriota</taxon>
    </lineage>
</organism>
<protein>
    <submittedName>
        <fullName evidence="2">Uncharacterized protein</fullName>
    </submittedName>
</protein>
<evidence type="ECO:0000256" key="1">
    <source>
        <dbReference type="SAM" id="Phobius"/>
    </source>
</evidence>
<keyword evidence="1" id="KW-0812">Transmembrane</keyword>
<evidence type="ECO:0000313" key="3">
    <source>
        <dbReference type="Proteomes" id="UP000230837"/>
    </source>
</evidence>
<dbReference type="AlphaFoldDB" id="A0A2M7IP87"/>
<dbReference type="EMBL" id="PFHR01000073">
    <property type="protein sequence ID" value="PIW97131.1"/>
    <property type="molecule type" value="Genomic_DNA"/>
</dbReference>
<sequence>MSPLLKNILITLTVLILLALGFYMLKERGATEPSKFSTDTISDQLLFRTQFFIEKRNQLDELSFDDEIFTNLTFSSLISYSTAVPEQSVGVVNIFE</sequence>
<dbReference type="Proteomes" id="UP000230837">
    <property type="component" value="Unassembled WGS sequence"/>
</dbReference>
<comment type="caution">
    <text evidence="2">The sequence shown here is derived from an EMBL/GenBank/DDBJ whole genome shotgun (WGS) entry which is preliminary data.</text>
</comment>
<accession>A0A2M7IP87</accession>
<proteinExistence type="predicted"/>
<feature type="transmembrane region" description="Helical" evidence="1">
    <location>
        <begin position="6"/>
        <end position="25"/>
    </location>
</feature>
<evidence type="ECO:0000313" key="2">
    <source>
        <dbReference type="EMBL" id="PIW97131.1"/>
    </source>
</evidence>